<dbReference type="SUPFAM" id="SSF48498">
    <property type="entry name" value="Tetracyclin repressor-like, C-terminal domain"/>
    <property type="match status" value="1"/>
</dbReference>
<evidence type="ECO:0000313" key="4">
    <source>
        <dbReference type="EMBL" id="SPQ02109.1"/>
    </source>
</evidence>
<sequence>MGVKEKRAKYKEEFRREILDSAREIFITDGYDGFSMRKLAGKIDYSPTTIYLYFKNKDELLFAICEEFFTNFLAELNNIRSVSQDPMETLHQAFLYLIEFGLRNPNQYKAIFFSKRHIYGTREEFVERESMARKTYLVFKEIIQDCIKAGRFRELDDEIIVSALAITSHGLVTTILCCPDFLNRGSDVIARSLVDALLKGYQK</sequence>
<gene>
    <name evidence="4" type="ORF">NBG4_90053</name>
</gene>
<dbReference type="PRINTS" id="PR00455">
    <property type="entry name" value="HTHTETR"/>
</dbReference>
<evidence type="ECO:0000259" key="3">
    <source>
        <dbReference type="PROSITE" id="PS50977"/>
    </source>
</evidence>
<name>A0A2U3QL27_9BACT</name>
<organism evidence="4 5">
    <name type="scientific">Candidatus Sulfobium mesophilum</name>
    <dbReference type="NCBI Taxonomy" id="2016548"/>
    <lineage>
        <taxon>Bacteria</taxon>
        <taxon>Pseudomonadati</taxon>
        <taxon>Nitrospirota</taxon>
        <taxon>Nitrospiria</taxon>
        <taxon>Nitrospirales</taxon>
        <taxon>Nitrospiraceae</taxon>
        <taxon>Candidatus Sulfobium</taxon>
    </lineage>
</organism>
<evidence type="ECO:0000313" key="5">
    <source>
        <dbReference type="Proteomes" id="UP000245125"/>
    </source>
</evidence>
<reference evidence="5" key="1">
    <citation type="submission" date="2018-03" db="EMBL/GenBank/DDBJ databases">
        <authorList>
            <person name="Zecchin S."/>
        </authorList>
    </citation>
    <scope>NUCLEOTIDE SEQUENCE [LARGE SCALE GENOMIC DNA]</scope>
</reference>
<protein>
    <submittedName>
        <fullName evidence="4">Transcriptional regulator, TetR family</fullName>
    </submittedName>
</protein>
<dbReference type="Gene3D" id="1.10.10.60">
    <property type="entry name" value="Homeodomain-like"/>
    <property type="match status" value="1"/>
</dbReference>
<keyword evidence="1 2" id="KW-0238">DNA-binding</keyword>
<dbReference type="InterPro" id="IPR009057">
    <property type="entry name" value="Homeodomain-like_sf"/>
</dbReference>
<feature type="domain" description="HTH tetR-type" evidence="3">
    <location>
        <begin position="12"/>
        <end position="72"/>
    </location>
</feature>
<evidence type="ECO:0000256" key="2">
    <source>
        <dbReference type="PROSITE-ProRule" id="PRU00335"/>
    </source>
</evidence>
<keyword evidence="5" id="KW-1185">Reference proteome</keyword>
<proteinExistence type="predicted"/>
<dbReference type="OrthoDB" id="63332at2"/>
<dbReference type="Pfam" id="PF00440">
    <property type="entry name" value="TetR_N"/>
    <property type="match status" value="1"/>
</dbReference>
<dbReference type="InterPro" id="IPR036271">
    <property type="entry name" value="Tet_transcr_reg_TetR-rel_C_sf"/>
</dbReference>
<dbReference type="GO" id="GO:0003677">
    <property type="term" value="F:DNA binding"/>
    <property type="evidence" value="ECO:0007669"/>
    <property type="project" value="UniProtKB-UniRule"/>
</dbReference>
<dbReference type="PANTHER" id="PTHR43479">
    <property type="entry name" value="ACREF/ENVCD OPERON REPRESSOR-RELATED"/>
    <property type="match status" value="1"/>
</dbReference>
<dbReference type="InterPro" id="IPR001647">
    <property type="entry name" value="HTH_TetR"/>
</dbReference>
<accession>A0A2U3QL27</accession>
<dbReference type="Proteomes" id="UP000245125">
    <property type="component" value="Unassembled WGS sequence"/>
</dbReference>
<dbReference type="SUPFAM" id="SSF46689">
    <property type="entry name" value="Homeodomain-like"/>
    <property type="match status" value="1"/>
</dbReference>
<dbReference type="Gene3D" id="1.10.357.10">
    <property type="entry name" value="Tetracycline Repressor, domain 2"/>
    <property type="match status" value="1"/>
</dbReference>
<dbReference type="AlphaFoldDB" id="A0A2U3QL27"/>
<dbReference type="EMBL" id="OUUY01000141">
    <property type="protein sequence ID" value="SPQ02109.1"/>
    <property type="molecule type" value="Genomic_DNA"/>
</dbReference>
<dbReference type="PROSITE" id="PS50977">
    <property type="entry name" value="HTH_TETR_2"/>
    <property type="match status" value="1"/>
</dbReference>
<dbReference type="PANTHER" id="PTHR43479:SF11">
    <property type="entry name" value="ACREF_ENVCD OPERON REPRESSOR-RELATED"/>
    <property type="match status" value="1"/>
</dbReference>
<dbReference type="InterPro" id="IPR050624">
    <property type="entry name" value="HTH-type_Tx_Regulator"/>
</dbReference>
<evidence type="ECO:0000256" key="1">
    <source>
        <dbReference type="ARBA" id="ARBA00023125"/>
    </source>
</evidence>
<feature type="DNA-binding region" description="H-T-H motif" evidence="2">
    <location>
        <begin position="35"/>
        <end position="54"/>
    </location>
</feature>